<evidence type="ECO:0000256" key="1">
    <source>
        <dbReference type="SAM" id="SignalP"/>
    </source>
</evidence>
<evidence type="ECO:0008006" key="4">
    <source>
        <dbReference type="Google" id="ProtNLM"/>
    </source>
</evidence>
<gene>
    <name evidence="2" type="ORF">J2W84_002499</name>
</gene>
<dbReference type="Proteomes" id="UP001264980">
    <property type="component" value="Unassembled WGS sequence"/>
</dbReference>
<dbReference type="RefSeq" id="WP_309983293.1">
    <property type="nucleotide sequence ID" value="NZ_JAVDTI010000002.1"/>
</dbReference>
<feature type="signal peptide" evidence="1">
    <location>
        <begin position="1"/>
        <end position="20"/>
    </location>
</feature>
<dbReference type="EMBL" id="JAVDTI010000002">
    <property type="protein sequence ID" value="MDR6805453.1"/>
    <property type="molecule type" value="Genomic_DNA"/>
</dbReference>
<reference evidence="2 3" key="1">
    <citation type="submission" date="2023-07" db="EMBL/GenBank/DDBJ databases">
        <title>Sorghum-associated microbial communities from plants grown in Nebraska, USA.</title>
        <authorList>
            <person name="Schachtman D."/>
        </authorList>
    </citation>
    <scope>NUCLEOTIDE SEQUENCE [LARGE SCALE GENOMIC DNA]</scope>
    <source>
        <strain evidence="2 3">BE57</strain>
    </source>
</reference>
<evidence type="ECO:0000313" key="2">
    <source>
        <dbReference type="EMBL" id="MDR6805453.1"/>
    </source>
</evidence>
<comment type="caution">
    <text evidence="2">The sequence shown here is derived from an EMBL/GenBank/DDBJ whole genome shotgun (WGS) entry which is preliminary data.</text>
</comment>
<keyword evidence="3" id="KW-1185">Reference proteome</keyword>
<proteinExistence type="predicted"/>
<feature type="chain" id="PRO_5047100602" description="Outer membrane protein" evidence="1">
    <location>
        <begin position="21"/>
        <end position="412"/>
    </location>
</feature>
<accession>A0ABU1QWC0</accession>
<name>A0ABU1QWC0_9BACT</name>
<organism evidence="2 3">
    <name type="scientific">Dyadobacter fermentans</name>
    <dbReference type="NCBI Taxonomy" id="94254"/>
    <lineage>
        <taxon>Bacteria</taxon>
        <taxon>Pseudomonadati</taxon>
        <taxon>Bacteroidota</taxon>
        <taxon>Cytophagia</taxon>
        <taxon>Cytophagales</taxon>
        <taxon>Spirosomataceae</taxon>
        <taxon>Dyadobacter</taxon>
    </lineage>
</organism>
<keyword evidence="1" id="KW-0732">Signal</keyword>
<protein>
    <recommendedName>
        <fullName evidence="4">Outer membrane protein</fullName>
    </recommendedName>
</protein>
<evidence type="ECO:0000313" key="3">
    <source>
        <dbReference type="Proteomes" id="UP001264980"/>
    </source>
</evidence>
<sequence length="412" mass="47252">MKREILALCMLSLIWNSVSAQDSLTVSFSEEQDTLVKQRFIDRHENVFMTKVPTKSMVKLSAVDSRFAGTGIFASYEHKILPSWSLEAGVYAQLLMINNSLVSELRKLKTENISYWAIVKARWYFDMRRRMQLGLNSNNFTGMYLGMNYEYLWKNPYTRVTGHVLGLTLGFKTRFLNHGNLDLGINLYSRQLGWGTMNGDYQSIFKPKYFVLSTHKTYGIAFGDWKRNPNPTVCDVLVCDEDILSQWKFGLPDISISLTKQLVAVTAAYERKIGKTPLSIQLMNESTLSSYTNSGLFGSILTDLQLRYYFLQSLRLRKGLGGSNFSGLYLVGAAEYYQGWNAKEKFSYSNNRYYAMQTAKLGLGFQQRLLSKVFIDGALFYQENYIPRSWNNSLGRSKNRQFSSKLTIGFTL</sequence>